<dbReference type="RefSeq" id="WP_172357666.1">
    <property type="nucleotide sequence ID" value="NZ_BLLH01000012.1"/>
</dbReference>
<dbReference type="Gene3D" id="2.60.40.1080">
    <property type="match status" value="2"/>
</dbReference>
<evidence type="ECO:0000313" key="1">
    <source>
        <dbReference type="EMBL" id="GFH41340.1"/>
    </source>
</evidence>
<evidence type="ECO:0000313" key="2">
    <source>
        <dbReference type="Proteomes" id="UP000475928"/>
    </source>
</evidence>
<dbReference type="AlphaFoldDB" id="A0A6A0B7N7"/>
<gene>
    <name evidence="1" type="ORF">Hs20B_17380</name>
</gene>
<keyword evidence="2" id="KW-1185">Reference proteome</keyword>
<proteinExistence type="predicted"/>
<reference evidence="1 2" key="1">
    <citation type="submission" date="2020-02" db="EMBL/GenBank/DDBJ databases">
        <title>Draft genome sequence of Lactococcus sp. Hs20B0-1.</title>
        <authorList>
            <person name="Noda S."/>
            <person name="Yuki M."/>
            <person name="Ohkuma M."/>
        </authorList>
    </citation>
    <scope>NUCLEOTIDE SEQUENCE [LARGE SCALE GENOMIC DNA]</scope>
    <source>
        <strain evidence="1 2">Hs20B0-1</strain>
    </source>
</reference>
<protein>
    <recommendedName>
        <fullName evidence="3">BIG2 domain-containing protein</fullName>
    </recommendedName>
</protein>
<dbReference type="Proteomes" id="UP000475928">
    <property type="component" value="Unassembled WGS sequence"/>
</dbReference>
<sequence>MKRKRLNQILAIFVGFLLVGAVIGVRQVVAEDTQPSAEKVQTNSAPATSGPVLVNQGTRIAVGQPNYVVKISTDINSYTDFKVTSANPLIADALEKDFDHANGTFVINGNSAGTTKFQVSILSTNGTWYTTSFSQTVTQYYPLSVAIGAQKIVKGDTQKIPVKVSDTPSANGVPDSYKHVDITDANLTFSSSDTNIFTVDADGNITGVNYGTANLYTVFSTGYGIKRTVTTKITVINANPLFEQLYLAYYVPPYVEPNNDKNIILRTSEKQVTAQDLADNHLTVTYSTSDSNVAFFKDPTKPVVTAAANPDYTKPFVVTATITDTEQNISRTLNLSLLNGVKSHWISQAVSIHKDDDWSGVINDDEMVLGLKDNLTIDSKVTKNPDYDTTNGGKYTVSFSSSNAKVAQVVSNGDDTASVHGLSEGSTMITVTLTDQWGLQQHTYLTVYVRSAVLANPGDPVPPQYMHVGDVFYVYTQVENEEANYLAKVTPADSKQSYLRLSGGDDSATSNQKIGSIKSVVRVTASLETPEVGTDLKVTYHNAEGEDQVSLITVHVLPNEQALPPKVADTDLTKVYVHYLDEQNNEIAPVSVVGTTNGSWNGGLQAMPIPGYTYLSYSATLSGGTLPDNLQTPVTIAFVYRKDTDTTPTDNYAFLKAYYLFEDGTKVPVTQNFFDVKQATTQPVQYNVSDARAQVAAAGNLVYNEESELTLVDPAGNTKPLAGATLSNTAQVQELDIPVKSANKTKKTDYVPVNVYVVDKSGKMTTLVEAMSNTVEQLEGFSDELIQSLGKQAILQGALGTKVISTTYNGFSQTNFYKYYIGGAVNIVLYLG</sequence>
<dbReference type="EMBL" id="BLLH01000012">
    <property type="protein sequence ID" value="GFH41340.1"/>
    <property type="molecule type" value="Genomic_DNA"/>
</dbReference>
<evidence type="ECO:0008006" key="3">
    <source>
        <dbReference type="Google" id="ProtNLM"/>
    </source>
</evidence>
<accession>A0A6A0B7N7</accession>
<organism evidence="1 2">
    <name type="scientific">Pseudolactococcus insecticola</name>
    <dbReference type="NCBI Taxonomy" id="2709158"/>
    <lineage>
        <taxon>Bacteria</taxon>
        <taxon>Bacillati</taxon>
        <taxon>Bacillota</taxon>
        <taxon>Bacilli</taxon>
        <taxon>Lactobacillales</taxon>
        <taxon>Streptococcaceae</taxon>
        <taxon>Pseudolactococcus</taxon>
    </lineage>
</organism>
<dbReference type="SUPFAM" id="SSF49373">
    <property type="entry name" value="Invasin/intimin cell-adhesion fragments"/>
    <property type="match status" value="2"/>
</dbReference>
<dbReference type="Gene3D" id="3.10.20.320">
    <property type="entry name" value="Putative peptidoglycan bound protein (lpxtg motif)"/>
    <property type="match status" value="1"/>
</dbReference>
<comment type="caution">
    <text evidence="1">The sequence shown here is derived from an EMBL/GenBank/DDBJ whole genome shotgun (WGS) entry which is preliminary data.</text>
</comment>
<dbReference type="InterPro" id="IPR008964">
    <property type="entry name" value="Invasin/intimin_cell_adhesion"/>
</dbReference>
<name>A0A6A0B7N7_9LACT</name>